<dbReference type="InterPro" id="IPR006665">
    <property type="entry name" value="OmpA-like"/>
</dbReference>
<keyword evidence="5" id="KW-0732">Signal</keyword>
<evidence type="ECO:0000256" key="5">
    <source>
        <dbReference type="SAM" id="SignalP"/>
    </source>
</evidence>
<dbReference type="Pfam" id="PF00691">
    <property type="entry name" value="OmpA"/>
    <property type="match status" value="1"/>
</dbReference>
<dbReference type="PRINTS" id="PR01021">
    <property type="entry name" value="OMPADOMAIN"/>
</dbReference>
<dbReference type="PROSITE" id="PS51123">
    <property type="entry name" value="OMPA_2"/>
    <property type="match status" value="1"/>
</dbReference>
<evidence type="ECO:0000313" key="7">
    <source>
        <dbReference type="EMBL" id="TWH92120.1"/>
    </source>
</evidence>
<dbReference type="Gene3D" id="2.60.40.1120">
    <property type="entry name" value="Carboxypeptidase-like, regulatory domain"/>
    <property type="match status" value="1"/>
</dbReference>
<comment type="caution">
    <text evidence="7">The sequence shown here is derived from an EMBL/GenBank/DDBJ whole genome shotgun (WGS) entry which is preliminary data.</text>
</comment>
<feature type="domain" description="OmpA-like" evidence="6">
    <location>
        <begin position="576"/>
        <end position="692"/>
    </location>
</feature>
<dbReference type="GO" id="GO:0009279">
    <property type="term" value="C:cell outer membrane"/>
    <property type="evidence" value="ECO:0007669"/>
    <property type="project" value="UniProtKB-SubCell"/>
</dbReference>
<dbReference type="InterPro" id="IPR006664">
    <property type="entry name" value="OMP_bac"/>
</dbReference>
<dbReference type="OrthoDB" id="9809364at2"/>
<evidence type="ECO:0000256" key="4">
    <source>
        <dbReference type="PROSITE-ProRule" id="PRU00473"/>
    </source>
</evidence>
<dbReference type="SUPFAM" id="SSF82171">
    <property type="entry name" value="DPP6 N-terminal domain-like"/>
    <property type="match status" value="1"/>
</dbReference>
<proteinExistence type="predicted"/>
<dbReference type="Gene3D" id="2.60.120.560">
    <property type="entry name" value="Exo-inulinase, domain 1"/>
    <property type="match status" value="1"/>
</dbReference>
<evidence type="ECO:0000256" key="2">
    <source>
        <dbReference type="ARBA" id="ARBA00023136"/>
    </source>
</evidence>
<dbReference type="EMBL" id="VLKM01000014">
    <property type="protein sequence ID" value="TWH92120.1"/>
    <property type="molecule type" value="Genomic_DNA"/>
</dbReference>
<reference evidence="7 8" key="1">
    <citation type="journal article" date="2015" name="Stand. Genomic Sci.">
        <title>Genomic Encyclopedia of Bacterial and Archaeal Type Strains, Phase III: the genomes of soil and plant-associated and newly described type strains.</title>
        <authorList>
            <person name="Whitman W.B."/>
            <person name="Woyke T."/>
            <person name="Klenk H.P."/>
            <person name="Zhou Y."/>
            <person name="Lilburn T.G."/>
            <person name="Beck B.J."/>
            <person name="De Vos P."/>
            <person name="Vandamme P."/>
            <person name="Eisen J.A."/>
            <person name="Garrity G."/>
            <person name="Hugenholtz P."/>
            <person name="Kyrpides N.C."/>
        </authorList>
    </citation>
    <scope>NUCLEOTIDE SEQUENCE [LARGE SCALE GENOMIC DNA]</scope>
    <source>
        <strain evidence="7 8">CGMCC 1.6844</strain>
    </source>
</reference>
<evidence type="ECO:0000256" key="1">
    <source>
        <dbReference type="ARBA" id="ARBA00004442"/>
    </source>
</evidence>
<comment type="subcellular location">
    <subcellularLocation>
        <location evidence="1">Cell outer membrane</location>
    </subcellularLocation>
</comment>
<dbReference type="InterPro" id="IPR011659">
    <property type="entry name" value="WD40"/>
</dbReference>
<gene>
    <name evidence="7" type="ORF">IP97_02482</name>
</gene>
<dbReference type="InterPro" id="IPR036737">
    <property type="entry name" value="OmpA-like_sf"/>
</dbReference>
<organism evidence="7 8">
    <name type="scientific">Flavobacterium cheniae</name>
    <dbReference type="NCBI Taxonomy" id="295428"/>
    <lineage>
        <taxon>Bacteria</taxon>
        <taxon>Pseudomonadati</taxon>
        <taxon>Bacteroidota</taxon>
        <taxon>Flavobacteriia</taxon>
        <taxon>Flavobacteriales</taxon>
        <taxon>Flavobacteriaceae</taxon>
        <taxon>Flavobacterium</taxon>
    </lineage>
</organism>
<evidence type="ECO:0000313" key="8">
    <source>
        <dbReference type="Proteomes" id="UP000315312"/>
    </source>
</evidence>
<dbReference type="CDD" id="cd07185">
    <property type="entry name" value="OmpA_C-like"/>
    <property type="match status" value="1"/>
</dbReference>
<dbReference type="PANTHER" id="PTHR30329">
    <property type="entry name" value="STATOR ELEMENT OF FLAGELLAR MOTOR COMPLEX"/>
    <property type="match status" value="1"/>
</dbReference>
<keyword evidence="3" id="KW-0998">Cell outer membrane</keyword>
<keyword evidence="8" id="KW-1185">Reference proteome</keyword>
<evidence type="ECO:0000256" key="3">
    <source>
        <dbReference type="ARBA" id="ARBA00023237"/>
    </source>
</evidence>
<dbReference type="PANTHER" id="PTHR30329:SF21">
    <property type="entry name" value="LIPOPROTEIN YIAD-RELATED"/>
    <property type="match status" value="1"/>
</dbReference>
<dbReference type="Gene3D" id="3.30.1330.60">
    <property type="entry name" value="OmpA-like domain"/>
    <property type="match status" value="1"/>
</dbReference>
<feature type="signal peptide" evidence="5">
    <location>
        <begin position="1"/>
        <end position="21"/>
    </location>
</feature>
<keyword evidence="2 4" id="KW-0472">Membrane</keyword>
<feature type="chain" id="PRO_5023033273" evidence="5">
    <location>
        <begin position="22"/>
        <end position="692"/>
    </location>
</feature>
<dbReference type="Proteomes" id="UP000315312">
    <property type="component" value="Unassembled WGS sequence"/>
</dbReference>
<dbReference type="Pfam" id="PF07676">
    <property type="entry name" value="PD40"/>
    <property type="match status" value="2"/>
</dbReference>
<dbReference type="AlphaFoldDB" id="A0A562K9L5"/>
<accession>A0A562K9L5</accession>
<name>A0A562K9L5_9FLAO</name>
<evidence type="ECO:0000259" key="6">
    <source>
        <dbReference type="PROSITE" id="PS51123"/>
    </source>
</evidence>
<sequence>MRFTFTLLTFFLVTTFGFAQKALFNDTFQDDTNKWTYNGDGFDSKVDDGKLILENKHATNSKWRYISITQNTEVVDFDIEATITLDKTPNDYATYGLVWGMYSDNSDYRVVQLSANNQIQIYHYYGKEFHYGKKWTASKNVGGKGKKNKIKVEKRANTFKVYVNGVLEHQTGDNSYYGTSFGFIVDAGVTVEVEDLKITEQPFSIKVVEEFNPNLKMVKLPETVSSPTIEEANPVISADGTILYFDRKENPLNVESPKDDIWYSVKDKNGNWSEAKNIGRPLNNRDNNFVISSSPDNNTLLLGNKYASDGVSPNGGGVSIAQKGQSGWEIPKDVVIEDFINTNGYVGYFLSNDNKNLLMTVERPEGLGLKDIYVSFVKEDGTFSKPKSLGNVVNTFEDEANPFLASDGKTLYFASKGHPGYGQFDLFVTKRLDDSWTNWTIPENLGNIINSPLYELSIFLSAKGDKAYIGKQRDIWEVDNTVKQDPVVLVKGKVYDAKTKEILSAKIEYNNLKTNKMIGTAISDPKTGSYSIVLPYGFNYSFMADKENYYAITQNVDLSNLKEYKEMEVDLYLTPIEKGAIIRLNNIFFDSGKYDLLSESFAELDILFGLLKDNKNIKIEIAGHTDAVGSDVANMELSKNRANSVQKYLLGKGISSDRIVAKGYGETKFIAPNTTEEGKQLNRRVEFVILEK</sequence>
<protein>
    <submittedName>
        <fullName evidence="7">Outer membrane protein OmpA-like peptidoglycan-associated protein</fullName>
    </submittedName>
</protein>
<dbReference type="InterPro" id="IPR050330">
    <property type="entry name" value="Bact_OuterMem_StrucFunc"/>
</dbReference>
<dbReference type="SUPFAM" id="SSF103088">
    <property type="entry name" value="OmpA-like"/>
    <property type="match status" value="1"/>
</dbReference>
<dbReference type="RefSeq" id="WP_133608053.1">
    <property type="nucleotide sequence ID" value="NZ_SNZC01000002.1"/>
</dbReference>